<dbReference type="Proteomes" id="UP000283983">
    <property type="component" value="Unassembled WGS sequence"/>
</dbReference>
<feature type="transmembrane region" description="Helical" evidence="6">
    <location>
        <begin position="285"/>
        <end position="309"/>
    </location>
</feature>
<feature type="transmembrane region" description="Helical" evidence="6">
    <location>
        <begin position="353"/>
        <end position="372"/>
    </location>
</feature>
<feature type="transmembrane region" description="Helical" evidence="6">
    <location>
        <begin position="143"/>
        <end position="165"/>
    </location>
</feature>
<dbReference type="Pfam" id="PF07690">
    <property type="entry name" value="MFS_1"/>
    <property type="match status" value="1"/>
</dbReference>
<gene>
    <name evidence="8" type="ORF">DW682_05865</name>
</gene>
<evidence type="ECO:0000256" key="6">
    <source>
        <dbReference type="SAM" id="Phobius"/>
    </source>
</evidence>
<dbReference type="PROSITE" id="PS50850">
    <property type="entry name" value="MFS"/>
    <property type="match status" value="1"/>
</dbReference>
<keyword evidence="9" id="KW-1185">Reference proteome</keyword>
<feature type="transmembrane region" description="Helical" evidence="6">
    <location>
        <begin position="202"/>
        <end position="223"/>
    </location>
</feature>
<evidence type="ECO:0000256" key="1">
    <source>
        <dbReference type="ARBA" id="ARBA00004651"/>
    </source>
</evidence>
<dbReference type="InParanoid" id="A0A414NE60"/>
<feature type="domain" description="Major facilitator superfamily (MFS) profile" evidence="7">
    <location>
        <begin position="19"/>
        <end position="532"/>
    </location>
</feature>
<dbReference type="GO" id="GO:0022857">
    <property type="term" value="F:transmembrane transporter activity"/>
    <property type="evidence" value="ECO:0007669"/>
    <property type="project" value="InterPro"/>
</dbReference>
<feature type="transmembrane region" description="Helical" evidence="6">
    <location>
        <begin position="171"/>
        <end position="190"/>
    </location>
</feature>
<comment type="caution">
    <text evidence="8">The sequence shown here is derived from an EMBL/GenBank/DDBJ whole genome shotgun (WGS) entry which is preliminary data.</text>
</comment>
<dbReference type="EMBL" id="QSLJ01000002">
    <property type="protein sequence ID" value="RHF37146.1"/>
    <property type="molecule type" value="Genomic_DNA"/>
</dbReference>
<sequence length="536" mass="55408">MASTAAAKEGGKEKFLVLPILVLILAQMGTSGDNGALSLAATALTQDLGATVADIQLANMVYSLMAGAFMIAGGMMGTIIGWKKNFRIGAALCALGEVVLAFAPNMMVFIWGGRVLVGFGASFMIPSVLGLVPKIYYGANRVLAFGCIGAASGLSALLPLVLGVVMELAGMKVTFLVLAVYFAIVLLLSFKLPEIEQNDGKLKFDGIGVALAGLGLFLFLVGISQISSWGLVEAFPGAPSIAGFSPAIPMVIAGLIVLAVLVVVEKKVEAKNGLALLPQSFLKTPQVLAGLAASAITFFFMGVQAILMAPYLQLVAGWSAITVGVISIVTGAPTFAFSMGIPKFCPNANPRRVIQLGYIVMASALGCMAMAVTKTGVNSMLIYLGAFLAGSGAGIVSSQANNVVALAVNERDAAQSGGIQTTMRNVGQALGIALLGAVLLFGITNSVKAEAANNAAISPEVNAQLADMNFSLVSDANFEAQLSEIDMTDAERTELVKINQDCRFNSTRMAYAVGACIVLAGLLTTPAIKIFKKEEA</sequence>
<evidence type="ECO:0000313" key="8">
    <source>
        <dbReference type="EMBL" id="RHF37146.1"/>
    </source>
</evidence>
<feature type="transmembrane region" description="Helical" evidence="6">
    <location>
        <begin position="429"/>
        <end position="447"/>
    </location>
</feature>
<evidence type="ECO:0000256" key="3">
    <source>
        <dbReference type="ARBA" id="ARBA00022692"/>
    </source>
</evidence>
<evidence type="ECO:0000256" key="4">
    <source>
        <dbReference type="ARBA" id="ARBA00022989"/>
    </source>
</evidence>
<dbReference type="GO" id="GO:0005886">
    <property type="term" value="C:plasma membrane"/>
    <property type="evidence" value="ECO:0007669"/>
    <property type="project" value="UniProtKB-SubCell"/>
</dbReference>
<evidence type="ECO:0000256" key="5">
    <source>
        <dbReference type="ARBA" id="ARBA00023136"/>
    </source>
</evidence>
<organism evidence="8 9">
    <name type="scientific">Collinsella intestinalis</name>
    <dbReference type="NCBI Taxonomy" id="147207"/>
    <lineage>
        <taxon>Bacteria</taxon>
        <taxon>Bacillati</taxon>
        <taxon>Actinomycetota</taxon>
        <taxon>Coriobacteriia</taxon>
        <taxon>Coriobacteriales</taxon>
        <taxon>Coriobacteriaceae</taxon>
        <taxon>Collinsella</taxon>
    </lineage>
</organism>
<proteinExistence type="predicted"/>
<feature type="transmembrane region" description="Helical" evidence="6">
    <location>
        <begin position="315"/>
        <end position="341"/>
    </location>
</feature>
<dbReference type="Gene3D" id="1.20.1720.10">
    <property type="entry name" value="Multidrug resistance protein D"/>
    <property type="match status" value="1"/>
</dbReference>
<feature type="transmembrane region" description="Helical" evidence="6">
    <location>
        <begin position="61"/>
        <end position="82"/>
    </location>
</feature>
<comment type="subcellular location">
    <subcellularLocation>
        <location evidence="1">Cell membrane</location>
        <topology evidence="1">Multi-pass membrane protein</topology>
    </subcellularLocation>
</comment>
<evidence type="ECO:0000259" key="7">
    <source>
        <dbReference type="PROSITE" id="PS50850"/>
    </source>
</evidence>
<dbReference type="AlphaFoldDB" id="A0A414NE60"/>
<feature type="transmembrane region" description="Helical" evidence="6">
    <location>
        <begin position="89"/>
        <end position="111"/>
    </location>
</feature>
<keyword evidence="3 6" id="KW-0812">Transmembrane</keyword>
<dbReference type="RefSeq" id="WP_118104090.1">
    <property type="nucleotide sequence ID" value="NZ_CABJEU010000002.1"/>
</dbReference>
<dbReference type="PANTHER" id="PTHR42718:SF9">
    <property type="entry name" value="MAJOR FACILITATOR SUPERFAMILY MULTIDRUG TRANSPORTER MFSC"/>
    <property type="match status" value="1"/>
</dbReference>
<feature type="transmembrane region" description="Helical" evidence="6">
    <location>
        <begin position="243"/>
        <end position="264"/>
    </location>
</feature>
<dbReference type="SUPFAM" id="SSF103473">
    <property type="entry name" value="MFS general substrate transporter"/>
    <property type="match status" value="1"/>
</dbReference>
<evidence type="ECO:0000313" key="9">
    <source>
        <dbReference type="Proteomes" id="UP000283983"/>
    </source>
</evidence>
<dbReference type="InterPro" id="IPR011701">
    <property type="entry name" value="MFS"/>
</dbReference>
<reference evidence="8 9" key="1">
    <citation type="submission" date="2018-08" db="EMBL/GenBank/DDBJ databases">
        <title>A genome reference for cultivated species of the human gut microbiota.</title>
        <authorList>
            <person name="Zou Y."/>
            <person name="Xue W."/>
            <person name="Luo G."/>
        </authorList>
    </citation>
    <scope>NUCLEOTIDE SEQUENCE [LARGE SCALE GENOMIC DNA]</scope>
    <source>
        <strain evidence="8 9">AM25-33</strain>
    </source>
</reference>
<keyword evidence="4 6" id="KW-1133">Transmembrane helix</keyword>
<evidence type="ECO:0000256" key="2">
    <source>
        <dbReference type="ARBA" id="ARBA00022448"/>
    </source>
</evidence>
<dbReference type="InterPro" id="IPR020846">
    <property type="entry name" value="MFS_dom"/>
</dbReference>
<keyword evidence="2" id="KW-0813">Transport</keyword>
<feature type="transmembrane region" description="Helical" evidence="6">
    <location>
        <begin position="384"/>
        <end position="408"/>
    </location>
</feature>
<name>A0A414NE60_9ACTN</name>
<protein>
    <submittedName>
        <fullName evidence="8">MFS transporter</fullName>
    </submittedName>
</protein>
<feature type="transmembrane region" description="Helical" evidence="6">
    <location>
        <begin position="117"/>
        <end position="136"/>
    </location>
</feature>
<dbReference type="PANTHER" id="PTHR42718">
    <property type="entry name" value="MAJOR FACILITATOR SUPERFAMILY MULTIDRUG TRANSPORTER MFSC"/>
    <property type="match status" value="1"/>
</dbReference>
<accession>A0A414NE60</accession>
<dbReference type="InterPro" id="IPR036259">
    <property type="entry name" value="MFS_trans_sf"/>
</dbReference>
<keyword evidence="5 6" id="KW-0472">Membrane</keyword>
<dbReference type="Gene3D" id="1.20.1250.20">
    <property type="entry name" value="MFS general substrate transporter like domains"/>
    <property type="match status" value="1"/>
</dbReference>
<feature type="transmembrane region" description="Helical" evidence="6">
    <location>
        <begin position="509"/>
        <end position="531"/>
    </location>
</feature>